<keyword evidence="3" id="KW-1185">Reference proteome</keyword>
<feature type="compositionally biased region" description="Polar residues" evidence="1">
    <location>
        <begin position="1"/>
        <end position="19"/>
    </location>
</feature>
<sequence>MSVSCHNSARSAFPQTTIPGKNADDWSSPRPLRRNLPREERSPCWTPLFPATTRRDGGVDDLFADADMVPHSPSIASAAFASAHRLHKRETSLTTRYAAASHHHCFSPPLRRGLLDFQLFIGTVATILDACDQLVAFIWRQEGYLPSFPFDDEDWATIERRIKTLVLFWLYSSRVRWFDGGPVLHLNQAVGPPIRHWAVSWLRGHFRASARCMRESRVRGHSGLALSWASISLTQLLHAPRSTRPRLAQGAVRFPGIEEPNLGDQTMLSNAALAPLLHHRPLKVLSIAHTSFTAPAVVALLTTRGSLLASFDFRENRWPTGEILVPIARYTPKLSALLFSNCRFLRPSHANIDLLTASFPSLQIVYPPPVDDGPLADGVRVFMDEGAIVKGISTLRLAGIP</sequence>
<proteinExistence type="predicted"/>
<evidence type="ECO:0000256" key="1">
    <source>
        <dbReference type="SAM" id="MobiDB-lite"/>
    </source>
</evidence>
<dbReference type="Proteomes" id="UP000269721">
    <property type="component" value="Unassembled WGS sequence"/>
</dbReference>
<reference evidence="3" key="1">
    <citation type="journal article" date="2018" name="Nat. Microbiol.">
        <title>Leveraging single-cell genomics to expand the fungal tree of life.</title>
        <authorList>
            <person name="Ahrendt S.R."/>
            <person name="Quandt C.A."/>
            <person name="Ciobanu D."/>
            <person name="Clum A."/>
            <person name="Salamov A."/>
            <person name="Andreopoulos B."/>
            <person name="Cheng J.F."/>
            <person name="Woyke T."/>
            <person name="Pelin A."/>
            <person name="Henrissat B."/>
            <person name="Reynolds N.K."/>
            <person name="Benny G.L."/>
            <person name="Smith M.E."/>
            <person name="James T.Y."/>
            <person name="Grigoriev I.V."/>
        </authorList>
    </citation>
    <scope>NUCLEOTIDE SEQUENCE [LARGE SCALE GENOMIC DNA]</scope>
</reference>
<evidence type="ECO:0000313" key="3">
    <source>
        <dbReference type="Proteomes" id="UP000269721"/>
    </source>
</evidence>
<dbReference type="AlphaFoldDB" id="A0A4P9W356"/>
<organism evidence="2 3">
    <name type="scientific">Blyttiomyces helicus</name>
    <dbReference type="NCBI Taxonomy" id="388810"/>
    <lineage>
        <taxon>Eukaryota</taxon>
        <taxon>Fungi</taxon>
        <taxon>Fungi incertae sedis</taxon>
        <taxon>Chytridiomycota</taxon>
        <taxon>Chytridiomycota incertae sedis</taxon>
        <taxon>Chytridiomycetes</taxon>
        <taxon>Chytridiomycetes incertae sedis</taxon>
        <taxon>Blyttiomyces</taxon>
    </lineage>
</organism>
<feature type="region of interest" description="Disordered" evidence="1">
    <location>
        <begin position="1"/>
        <end position="43"/>
    </location>
</feature>
<accession>A0A4P9W356</accession>
<dbReference type="EMBL" id="KZ998767">
    <property type="protein sequence ID" value="RKO85765.1"/>
    <property type="molecule type" value="Genomic_DNA"/>
</dbReference>
<dbReference type="SUPFAM" id="SSF52047">
    <property type="entry name" value="RNI-like"/>
    <property type="match status" value="1"/>
</dbReference>
<gene>
    <name evidence="2" type="ORF">BDK51DRAFT_40372</name>
</gene>
<name>A0A4P9W356_9FUNG</name>
<evidence type="ECO:0000313" key="2">
    <source>
        <dbReference type="EMBL" id="RKO85765.1"/>
    </source>
</evidence>
<protein>
    <submittedName>
        <fullName evidence="2">Uncharacterized protein</fullName>
    </submittedName>
</protein>